<dbReference type="Proteomes" id="UP001595914">
    <property type="component" value="Unassembled WGS sequence"/>
</dbReference>
<protein>
    <submittedName>
        <fullName evidence="2">ROK family protein</fullName>
    </submittedName>
</protein>
<dbReference type="PROSITE" id="PS01125">
    <property type="entry name" value="ROK"/>
    <property type="match status" value="1"/>
</dbReference>
<evidence type="ECO:0000313" key="2">
    <source>
        <dbReference type="EMBL" id="MFC4604123.1"/>
    </source>
</evidence>
<dbReference type="InterPro" id="IPR043129">
    <property type="entry name" value="ATPase_NBD"/>
</dbReference>
<reference evidence="3" key="1">
    <citation type="journal article" date="2019" name="Int. J. Syst. Evol. Microbiol.">
        <title>The Global Catalogue of Microorganisms (GCM) 10K type strain sequencing project: providing services to taxonomists for standard genome sequencing and annotation.</title>
        <authorList>
            <consortium name="The Broad Institute Genomics Platform"/>
            <consortium name="The Broad Institute Genome Sequencing Center for Infectious Disease"/>
            <person name="Wu L."/>
            <person name="Ma J."/>
        </authorList>
    </citation>
    <scope>NUCLEOTIDE SEQUENCE [LARGE SCALE GENOMIC DNA]</scope>
    <source>
        <strain evidence="3">CCUG 54520</strain>
    </source>
</reference>
<dbReference type="RefSeq" id="WP_378416670.1">
    <property type="nucleotide sequence ID" value="NZ_JBHSFO010000004.1"/>
</dbReference>
<organism evidence="2 3">
    <name type="scientific">Rhodococcus kronopolitis</name>
    <dbReference type="NCBI Taxonomy" id="1460226"/>
    <lineage>
        <taxon>Bacteria</taxon>
        <taxon>Bacillati</taxon>
        <taxon>Actinomycetota</taxon>
        <taxon>Actinomycetes</taxon>
        <taxon>Mycobacteriales</taxon>
        <taxon>Nocardiaceae</taxon>
        <taxon>Rhodococcus</taxon>
    </lineage>
</organism>
<dbReference type="PANTHER" id="PTHR18964">
    <property type="entry name" value="ROK (REPRESSOR, ORF, KINASE) FAMILY"/>
    <property type="match status" value="1"/>
</dbReference>
<name>A0ABV9FS75_9NOCA</name>
<dbReference type="Gene3D" id="3.30.420.40">
    <property type="match status" value="2"/>
</dbReference>
<dbReference type="Pfam" id="PF00480">
    <property type="entry name" value="ROK"/>
    <property type="match status" value="1"/>
</dbReference>
<comment type="similarity">
    <text evidence="1">Belongs to the ROK (NagC/XylR) family.</text>
</comment>
<keyword evidence="3" id="KW-1185">Reference proteome</keyword>
<evidence type="ECO:0000256" key="1">
    <source>
        <dbReference type="ARBA" id="ARBA00006479"/>
    </source>
</evidence>
<dbReference type="InterPro" id="IPR000600">
    <property type="entry name" value="ROK"/>
</dbReference>
<sequence>MTALALDIGGTKLAAGLVASDGTLLDEHRVPTPATGVWDAAAGLLRAVAGGRTVTAVGIASAGPVDVGAGTVAPLNISEWRGGFPIVEGTRSLFTRATVRLAIDGACCTLAEHRLGAGRGTGDLLGMIVSTGIGGGLVLGGAVVAGRTGNAGHIGHVVVPDAEDTPCACGGVGCLEAVASGPSSVRWANSRGWRGATGVELAASARAGDAVALAALDRAGTALGAAIASTAALADLDLAVVGGGFALAGPALWEPMRAAARRRAGLSFTRGLRIVPAELGGSATLAGAAALTLGE</sequence>
<dbReference type="InterPro" id="IPR049874">
    <property type="entry name" value="ROK_cs"/>
</dbReference>
<dbReference type="EMBL" id="JBHSFO010000004">
    <property type="protein sequence ID" value="MFC4604123.1"/>
    <property type="molecule type" value="Genomic_DNA"/>
</dbReference>
<gene>
    <name evidence="2" type="ORF">ACFO6S_10545</name>
</gene>
<comment type="caution">
    <text evidence="2">The sequence shown here is derived from an EMBL/GenBank/DDBJ whole genome shotgun (WGS) entry which is preliminary data.</text>
</comment>
<accession>A0ABV9FS75</accession>
<evidence type="ECO:0000313" key="3">
    <source>
        <dbReference type="Proteomes" id="UP001595914"/>
    </source>
</evidence>
<proteinExistence type="inferred from homology"/>
<dbReference type="SUPFAM" id="SSF53067">
    <property type="entry name" value="Actin-like ATPase domain"/>
    <property type="match status" value="1"/>
</dbReference>
<dbReference type="PANTHER" id="PTHR18964:SF169">
    <property type="entry name" value="N-ACETYLMANNOSAMINE KINASE"/>
    <property type="match status" value="1"/>
</dbReference>